<protein>
    <recommendedName>
        <fullName evidence="16">Adenosylcobinamide kinase</fullName>
        <ecNumber evidence="8">2.7.1.156</ecNumber>
        <ecNumber evidence="9">2.7.7.62</ecNumber>
    </recommendedName>
    <alternativeName>
        <fullName evidence="17">Adenosylcobinamide-phosphate guanylyltransferase</fullName>
    </alternativeName>
</protein>
<keyword evidence="10" id="KW-0169">Cobalamin biosynthesis</keyword>
<dbReference type="GO" id="GO:0009236">
    <property type="term" value="P:cobalamin biosynthetic process"/>
    <property type="evidence" value="ECO:0007669"/>
    <property type="project" value="UniProtKB-UniPathway"/>
</dbReference>
<evidence type="ECO:0000256" key="3">
    <source>
        <dbReference type="ARBA" id="ARBA00001522"/>
    </source>
</evidence>
<evidence type="ECO:0000313" key="18">
    <source>
        <dbReference type="EMBL" id="QFJ55842.1"/>
    </source>
</evidence>
<evidence type="ECO:0000256" key="7">
    <source>
        <dbReference type="ARBA" id="ARBA00007490"/>
    </source>
</evidence>
<dbReference type="UniPathway" id="UPA00148">
    <property type="reaction ID" value="UER00236"/>
</dbReference>
<dbReference type="EC" id="2.7.7.62" evidence="9"/>
<comment type="similarity">
    <text evidence="7">Belongs to the CobU/CobP family.</text>
</comment>
<gene>
    <name evidence="18" type="ORF">FXF36_13590</name>
</gene>
<dbReference type="RefSeq" id="WP_151624984.1">
    <property type="nucleotide sequence ID" value="NZ_CP043028.1"/>
</dbReference>
<evidence type="ECO:0000256" key="4">
    <source>
        <dbReference type="ARBA" id="ARBA00003889"/>
    </source>
</evidence>
<dbReference type="GO" id="GO:0005524">
    <property type="term" value="F:ATP binding"/>
    <property type="evidence" value="ECO:0007669"/>
    <property type="project" value="UniProtKB-KW"/>
</dbReference>
<dbReference type="GO" id="GO:0043752">
    <property type="term" value="F:adenosylcobinamide kinase activity"/>
    <property type="evidence" value="ECO:0007669"/>
    <property type="project" value="UniProtKB-EC"/>
</dbReference>
<evidence type="ECO:0000256" key="16">
    <source>
        <dbReference type="ARBA" id="ARBA00029570"/>
    </source>
</evidence>
<dbReference type="InterPro" id="IPR003203">
    <property type="entry name" value="CobU/CobP"/>
</dbReference>
<dbReference type="PANTHER" id="PTHR34848:SF1">
    <property type="entry name" value="BIFUNCTIONAL ADENOSYLCOBALAMIN BIOSYNTHESIS PROTEIN COBU"/>
    <property type="match status" value="1"/>
</dbReference>
<evidence type="ECO:0000256" key="6">
    <source>
        <dbReference type="ARBA" id="ARBA00005159"/>
    </source>
</evidence>
<dbReference type="AlphaFoldDB" id="A0A5P6VU40"/>
<proteinExistence type="inferred from homology"/>
<dbReference type="KEGG" id="pxv:FXF36_13590"/>
<dbReference type="SUPFAM" id="SSF52540">
    <property type="entry name" value="P-loop containing nucleoside triphosphate hydrolases"/>
    <property type="match status" value="1"/>
</dbReference>
<comment type="catalytic activity">
    <reaction evidence="2">
        <text>adenosylcob(III)inamide phosphate + GTP + H(+) = adenosylcob(III)inamide-GDP + diphosphate</text>
        <dbReference type="Rhea" id="RHEA:22712"/>
        <dbReference type="ChEBI" id="CHEBI:15378"/>
        <dbReference type="ChEBI" id="CHEBI:33019"/>
        <dbReference type="ChEBI" id="CHEBI:37565"/>
        <dbReference type="ChEBI" id="CHEBI:58502"/>
        <dbReference type="ChEBI" id="CHEBI:60487"/>
        <dbReference type="EC" id="2.7.7.62"/>
    </reaction>
</comment>
<evidence type="ECO:0000256" key="2">
    <source>
        <dbReference type="ARBA" id="ARBA00000711"/>
    </source>
</evidence>
<evidence type="ECO:0000313" key="19">
    <source>
        <dbReference type="Proteomes" id="UP000327030"/>
    </source>
</evidence>
<evidence type="ECO:0000256" key="9">
    <source>
        <dbReference type="ARBA" id="ARBA00012523"/>
    </source>
</evidence>
<keyword evidence="12" id="KW-0547">Nucleotide-binding</keyword>
<organism evidence="18 19">
    <name type="scientific">Pseudobutyrivibrio xylanivorans</name>
    <dbReference type="NCBI Taxonomy" id="185007"/>
    <lineage>
        <taxon>Bacteria</taxon>
        <taxon>Bacillati</taxon>
        <taxon>Bacillota</taxon>
        <taxon>Clostridia</taxon>
        <taxon>Lachnospirales</taxon>
        <taxon>Lachnospiraceae</taxon>
        <taxon>Pseudobutyrivibrio</taxon>
    </lineage>
</organism>
<evidence type="ECO:0000256" key="17">
    <source>
        <dbReference type="ARBA" id="ARBA00030571"/>
    </source>
</evidence>
<comment type="pathway">
    <text evidence="6">Cofactor biosynthesis; adenosylcobalamin biosynthesis; adenosylcobalamin from cob(II)yrinate a,c-diamide: step 5/7.</text>
</comment>
<evidence type="ECO:0000256" key="13">
    <source>
        <dbReference type="ARBA" id="ARBA00022777"/>
    </source>
</evidence>
<dbReference type="Gene3D" id="3.40.50.300">
    <property type="entry name" value="P-loop containing nucleotide triphosphate hydrolases"/>
    <property type="match status" value="1"/>
</dbReference>
<evidence type="ECO:0000256" key="12">
    <source>
        <dbReference type="ARBA" id="ARBA00022741"/>
    </source>
</evidence>
<evidence type="ECO:0000256" key="14">
    <source>
        <dbReference type="ARBA" id="ARBA00022840"/>
    </source>
</evidence>
<dbReference type="InterPro" id="IPR027417">
    <property type="entry name" value="P-loop_NTPase"/>
</dbReference>
<dbReference type="OrthoDB" id="1766664at2"/>
<dbReference type="GO" id="GO:0005525">
    <property type="term" value="F:GTP binding"/>
    <property type="evidence" value="ECO:0007669"/>
    <property type="project" value="UniProtKB-KW"/>
</dbReference>
<keyword evidence="14" id="KW-0067">ATP-binding</keyword>
<comment type="pathway">
    <text evidence="5">Cofactor biosynthesis; adenosylcobalamin biosynthesis; adenosylcobalamin from cob(II)yrinate a,c-diamide: step 6/7.</text>
</comment>
<evidence type="ECO:0000256" key="15">
    <source>
        <dbReference type="ARBA" id="ARBA00023134"/>
    </source>
</evidence>
<comment type="catalytic activity">
    <reaction evidence="1">
        <text>adenosylcob(III)inamide + ATP = adenosylcob(III)inamide phosphate + ADP + H(+)</text>
        <dbReference type="Rhea" id="RHEA:15769"/>
        <dbReference type="ChEBI" id="CHEBI:2480"/>
        <dbReference type="ChEBI" id="CHEBI:15378"/>
        <dbReference type="ChEBI" id="CHEBI:30616"/>
        <dbReference type="ChEBI" id="CHEBI:58502"/>
        <dbReference type="ChEBI" id="CHEBI:456216"/>
        <dbReference type="EC" id="2.7.1.156"/>
    </reaction>
</comment>
<dbReference type="Pfam" id="PF02283">
    <property type="entry name" value="CobU"/>
    <property type="match status" value="1"/>
</dbReference>
<dbReference type="GO" id="GO:0008820">
    <property type="term" value="F:cobinamide phosphate guanylyltransferase activity"/>
    <property type="evidence" value="ECO:0007669"/>
    <property type="project" value="UniProtKB-EC"/>
</dbReference>
<keyword evidence="11" id="KW-0808">Transferase</keyword>
<accession>A0A5P6VU40</accession>
<evidence type="ECO:0000256" key="5">
    <source>
        <dbReference type="ARBA" id="ARBA00004692"/>
    </source>
</evidence>
<evidence type="ECO:0000256" key="10">
    <source>
        <dbReference type="ARBA" id="ARBA00022573"/>
    </source>
</evidence>
<sequence>MVLVVGGSYQGKTDYASENFSNANCLNHLHLFIKERLEAGKIQQEILEEIRAIVTDGDWVIISDEIGNGVVPQQEFDRQWREVTGRILISLAKEATEVYKVVCGIAVKVK</sequence>
<evidence type="ECO:0000256" key="8">
    <source>
        <dbReference type="ARBA" id="ARBA00012016"/>
    </source>
</evidence>
<reference evidence="19" key="1">
    <citation type="submission" date="2019-08" db="EMBL/GenBank/DDBJ databases">
        <title>Complete Genome Sequence of the Polysaccharide-Degrading Rumen Bacterium Pseudobutyrivibrio xylanivorans MA3014.</title>
        <authorList>
            <person name="Palevich N."/>
            <person name="Maclean P.H."/>
            <person name="Kelly W.J."/>
            <person name="Leahy S.C."/>
            <person name="Rakonjac J."/>
            <person name="Attwood G.T."/>
        </authorList>
    </citation>
    <scope>NUCLEOTIDE SEQUENCE [LARGE SCALE GENOMIC DNA]</scope>
    <source>
        <strain evidence="19">MA3014</strain>
    </source>
</reference>
<evidence type="ECO:0000256" key="11">
    <source>
        <dbReference type="ARBA" id="ARBA00022679"/>
    </source>
</evidence>
<comment type="function">
    <text evidence="4">Catalyzes ATP-dependent phosphorylation of adenosylcobinamide and addition of GMP to adenosylcobinamide phosphate.</text>
</comment>
<evidence type="ECO:0000256" key="1">
    <source>
        <dbReference type="ARBA" id="ARBA00000312"/>
    </source>
</evidence>
<dbReference type="EMBL" id="CP043028">
    <property type="protein sequence ID" value="QFJ55842.1"/>
    <property type="molecule type" value="Genomic_DNA"/>
</dbReference>
<dbReference type="Proteomes" id="UP000327030">
    <property type="component" value="Chromosome 1"/>
</dbReference>
<keyword evidence="13" id="KW-0418">Kinase</keyword>
<name>A0A5P6VU40_PSEXY</name>
<dbReference type="PANTHER" id="PTHR34848">
    <property type="match status" value="1"/>
</dbReference>
<keyword evidence="15" id="KW-0342">GTP-binding</keyword>
<comment type="catalytic activity">
    <reaction evidence="3">
        <text>adenosylcob(III)inamide + GTP = adenosylcob(III)inamide phosphate + GDP + H(+)</text>
        <dbReference type="Rhea" id="RHEA:15765"/>
        <dbReference type="ChEBI" id="CHEBI:2480"/>
        <dbReference type="ChEBI" id="CHEBI:15378"/>
        <dbReference type="ChEBI" id="CHEBI:37565"/>
        <dbReference type="ChEBI" id="CHEBI:58189"/>
        <dbReference type="ChEBI" id="CHEBI:58502"/>
        <dbReference type="EC" id="2.7.1.156"/>
    </reaction>
</comment>
<dbReference type="EC" id="2.7.1.156" evidence="8"/>